<evidence type="ECO:0000259" key="1">
    <source>
        <dbReference type="Pfam" id="PF16289"/>
    </source>
</evidence>
<reference evidence="3" key="1">
    <citation type="submission" date="2016-11" db="EMBL/GenBank/DDBJ databases">
        <authorList>
            <person name="Varghese N."/>
            <person name="Submissions S."/>
        </authorList>
    </citation>
    <scope>NUCLEOTIDE SEQUENCE [LARGE SCALE GENOMIC DNA]</scope>
    <source>
        <strain evidence="3">DSM 16057</strain>
    </source>
</reference>
<dbReference type="STRING" id="1121432.SAMN02745219_02534"/>
<keyword evidence="3" id="KW-1185">Reference proteome</keyword>
<dbReference type="Pfam" id="PF16289">
    <property type="entry name" value="PIN_12"/>
    <property type="match status" value="1"/>
</dbReference>
<evidence type="ECO:0000313" key="2">
    <source>
        <dbReference type="EMBL" id="SHJ43090.1"/>
    </source>
</evidence>
<accession>A0A1M6J8W4</accession>
<evidence type="ECO:0000313" key="3">
    <source>
        <dbReference type="Proteomes" id="UP000184529"/>
    </source>
</evidence>
<name>A0A1M6J8W4_9FIRM</name>
<dbReference type="RefSeq" id="WP_072870112.1">
    <property type="nucleotide sequence ID" value="NZ_FQZM01000034.1"/>
</dbReference>
<sequence>MNKKSSEVAELAKSFNCPVLFLDTCIFLDIIRPITIQKVKSNVNAAIELIKLASTSPPECMLIAPSVTSEEWNKNLDFVYTQEVKAIKKINLINKLIEETLLSLNLVKGKNPKVYNHNYIVEELKKLSQKLLNVCYHLTPSNKCTIRAGKRVLQAKPPAKKAKNSFADCVIFEEVLEVCAELTNRGFDKVRIFVSSNTKEYCKPGSGLVPALKSEFENANLIYTDNLGWALSLLNN</sequence>
<dbReference type="OrthoDB" id="7066418at2"/>
<dbReference type="EMBL" id="FQZM01000034">
    <property type="protein sequence ID" value="SHJ43090.1"/>
    <property type="molecule type" value="Genomic_DNA"/>
</dbReference>
<organism evidence="2 3">
    <name type="scientific">Desulfofundulus thermosubterraneus DSM 16057</name>
    <dbReference type="NCBI Taxonomy" id="1121432"/>
    <lineage>
        <taxon>Bacteria</taxon>
        <taxon>Bacillati</taxon>
        <taxon>Bacillota</taxon>
        <taxon>Clostridia</taxon>
        <taxon>Eubacteriales</taxon>
        <taxon>Peptococcaceae</taxon>
        <taxon>Desulfofundulus</taxon>
    </lineage>
</organism>
<feature type="domain" description="DUF4935" evidence="1">
    <location>
        <begin position="20"/>
        <end position="201"/>
    </location>
</feature>
<proteinExistence type="predicted"/>
<gene>
    <name evidence="2" type="ORF">SAMN02745219_02534</name>
</gene>
<dbReference type="AlphaFoldDB" id="A0A1M6J8W4"/>
<protein>
    <recommendedName>
        <fullName evidence="1">DUF4935 domain-containing protein</fullName>
    </recommendedName>
</protein>
<dbReference type="InterPro" id="IPR032557">
    <property type="entry name" value="DUF4935"/>
</dbReference>
<dbReference type="Proteomes" id="UP000184529">
    <property type="component" value="Unassembled WGS sequence"/>
</dbReference>